<evidence type="ECO:0000313" key="8">
    <source>
        <dbReference type="EMBL" id="TDX02288.1"/>
    </source>
</evidence>
<gene>
    <name evidence="8" type="ORF">EDB95_3343</name>
</gene>
<name>A0A4R8DWG7_9BACT</name>
<dbReference type="GO" id="GO:0009247">
    <property type="term" value="P:glycolipid biosynthetic process"/>
    <property type="evidence" value="ECO:0007669"/>
    <property type="project" value="UniProtKB-ARBA"/>
</dbReference>
<organism evidence="8 9">
    <name type="scientific">Dinghuibacter silviterrae</name>
    <dbReference type="NCBI Taxonomy" id="1539049"/>
    <lineage>
        <taxon>Bacteria</taxon>
        <taxon>Pseudomonadati</taxon>
        <taxon>Bacteroidota</taxon>
        <taxon>Chitinophagia</taxon>
        <taxon>Chitinophagales</taxon>
        <taxon>Chitinophagaceae</taxon>
        <taxon>Dinghuibacter</taxon>
    </lineage>
</organism>
<dbReference type="GO" id="GO:0005886">
    <property type="term" value="C:plasma membrane"/>
    <property type="evidence" value="ECO:0007669"/>
    <property type="project" value="UniProtKB-SubCell"/>
</dbReference>
<protein>
    <submittedName>
        <fullName evidence="8">Putative LPLAT superfamily acyltransferase</fullName>
    </submittedName>
</protein>
<dbReference type="PANTHER" id="PTHR30606:SF9">
    <property type="entry name" value="LIPID A BIOSYNTHESIS LAUROYLTRANSFERASE"/>
    <property type="match status" value="1"/>
</dbReference>
<accession>A0A4R8DWG7</accession>
<comment type="subcellular location">
    <subcellularLocation>
        <location evidence="1">Cell inner membrane</location>
    </subcellularLocation>
</comment>
<evidence type="ECO:0000256" key="5">
    <source>
        <dbReference type="ARBA" id="ARBA00023136"/>
    </source>
</evidence>
<sequence length="290" mass="33469">MPSWEGKSKGSPLGYRIFVWVLRTMGVRPAYGLLRVVAGWYFVFSKPVLYGFYRNRLHFGRLKSLRSLYLNYYQFGQTLIDKVVLMGGIPHRFTFDFDGEEHLHRMAAEGKGGLLLSAHIGNWEIAGHLLQRLQTRIHILMYDGEHERIKTYMQEVTGERTAHIIVLKKDLSHIYEVSDALKAGDLVCIHADRFVEGAKTLHADFMGGSARFPLGPFQLAAAFKVPVSFVYALKEGPLHYHFYASEPRTYDFSDRARGLSEILTGFAASMEKKVRQYPQQWYNYFNFWQP</sequence>
<dbReference type="Proteomes" id="UP000294498">
    <property type="component" value="Unassembled WGS sequence"/>
</dbReference>
<keyword evidence="7" id="KW-1133">Transmembrane helix</keyword>
<keyword evidence="5 7" id="KW-0472">Membrane</keyword>
<evidence type="ECO:0000256" key="6">
    <source>
        <dbReference type="ARBA" id="ARBA00023315"/>
    </source>
</evidence>
<dbReference type="PANTHER" id="PTHR30606">
    <property type="entry name" value="LIPID A BIOSYNTHESIS LAUROYL ACYLTRANSFERASE"/>
    <property type="match status" value="1"/>
</dbReference>
<evidence type="ECO:0000256" key="7">
    <source>
        <dbReference type="SAM" id="Phobius"/>
    </source>
</evidence>
<dbReference type="GO" id="GO:0016746">
    <property type="term" value="F:acyltransferase activity"/>
    <property type="evidence" value="ECO:0007669"/>
    <property type="project" value="UniProtKB-KW"/>
</dbReference>
<dbReference type="OrthoDB" id="9808633at2"/>
<keyword evidence="4 8" id="KW-0808">Transferase</keyword>
<comment type="caution">
    <text evidence="8">The sequence shown here is derived from an EMBL/GenBank/DDBJ whole genome shotgun (WGS) entry which is preliminary data.</text>
</comment>
<keyword evidence="2" id="KW-1003">Cell membrane</keyword>
<keyword evidence="6 8" id="KW-0012">Acyltransferase</keyword>
<reference evidence="8 9" key="1">
    <citation type="submission" date="2019-03" db="EMBL/GenBank/DDBJ databases">
        <title>Genomic Encyclopedia of Type Strains, Phase IV (KMG-IV): sequencing the most valuable type-strain genomes for metagenomic binning, comparative biology and taxonomic classification.</title>
        <authorList>
            <person name="Goeker M."/>
        </authorList>
    </citation>
    <scope>NUCLEOTIDE SEQUENCE [LARGE SCALE GENOMIC DNA]</scope>
    <source>
        <strain evidence="8 9">DSM 100059</strain>
    </source>
</reference>
<dbReference type="AlphaFoldDB" id="A0A4R8DWG7"/>
<keyword evidence="7" id="KW-0812">Transmembrane</keyword>
<keyword evidence="9" id="KW-1185">Reference proteome</keyword>
<proteinExistence type="predicted"/>
<dbReference type="Pfam" id="PF03279">
    <property type="entry name" value="Lip_A_acyltrans"/>
    <property type="match status" value="1"/>
</dbReference>
<dbReference type="RefSeq" id="WP_133994906.1">
    <property type="nucleotide sequence ID" value="NZ_SODV01000001.1"/>
</dbReference>
<evidence type="ECO:0000313" key="9">
    <source>
        <dbReference type="Proteomes" id="UP000294498"/>
    </source>
</evidence>
<evidence type="ECO:0000256" key="3">
    <source>
        <dbReference type="ARBA" id="ARBA00022519"/>
    </source>
</evidence>
<dbReference type="EMBL" id="SODV01000001">
    <property type="protein sequence ID" value="TDX02288.1"/>
    <property type="molecule type" value="Genomic_DNA"/>
</dbReference>
<keyword evidence="3" id="KW-0997">Cell inner membrane</keyword>
<dbReference type="CDD" id="cd07984">
    <property type="entry name" value="LPLAT_LABLAT-like"/>
    <property type="match status" value="1"/>
</dbReference>
<evidence type="ECO:0000256" key="4">
    <source>
        <dbReference type="ARBA" id="ARBA00022679"/>
    </source>
</evidence>
<dbReference type="InterPro" id="IPR004960">
    <property type="entry name" value="LipA_acyltrans"/>
</dbReference>
<evidence type="ECO:0000256" key="2">
    <source>
        <dbReference type="ARBA" id="ARBA00022475"/>
    </source>
</evidence>
<feature type="transmembrane region" description="Helical" evidence="7">
    <location>
        <begin position="30"/>
        <end position="53"/>
    </location>
</feature>
<evidence type="ECO:0000256" key="1">
    <source>
        <dbReference type="ARBA" id="ARBA00004533"/>
    </source>
</evidence>